<keyword evidence="4" id="KW-1185">Reference proteome</keyword>
<feature type="transmembrane region" description="Helical" evidence="1">
    <location>
        <begin position="28"/>
        <end position="49"/>
    </location>
</feature>
<feature type="transmembrane region" description="Helical" evidence="1">
    <location>
        <begin position="126"/>
        <end position="148"/>
    </location>
</feature>
<name>A0A2W2A8M8_9BACT</name>
<sequence>MMVNLYDYDLTLLRLIHHSRITALDMPLYWLSFVNTFVSIGILLFLLFLSFKRRAILPLFLKILTVFLISALMVWLIKNIMFRQRPFITYTDIQKLSEAGSASFPSGHTTEAFAMAFAISFLSGRWWLVLLVYTWALLVAYSRIALGVHYPSDVLGGMVLGTFIAFITLKLTNRLQWKRKMN</sequence>
<dbReference type="InterPro" id="IPR036938">
    <property type="entry name" value="PAP2/HPO_sf"/>
</dbReference>
<comment type="caution">
    <text evidence="3">The sequence shown here is derived from an EMBL/GenBank/DDBJ whole genome shotgun (WGS) entry which is preliminary data.</text>
</comment>
<evidence type="ECO:0000313" key="4">
    <source>
        <dbReference type="Proteomes" id="UP000248745"/>
    </source>
</evidence>
<keyword evidence="1" id="KW-0812">Transmembrane</keyword>
<dbReference type="SMART" id="SM00014">
    <property type="entry name" value="acidPPc"/>
    <property type="match status" value="1"/>
</dbReference>
<keyword evidence="1" id="KW-0472">Membrane</keyword>
<dbReference type="Pfam" id="PF01569">
    <property type="entry name" value="PAP2"/>
    <property type="match status" value="1"/>
</dbReference>
<feature type="transmembrane region" description="Helical" evidence="1">
    <location>
        <begin position="55"/>
        <end position="77"/>
    </location>
</feature>
<dbReference type="PANTHER" id="PTHR14969:SF13">
    <property type="entry name" value="AT30094P"/>
    <property type="match status" value="1"/>
</dbReference>
<dbReference type="EMBL" id="QKTW01000022">
    <property type="protein sequence ID" value="PZF71631.1"/>
    <property type="molecule type" value="Genomic_DNA"/>
</dbReference>
<dbReference type="RefSeq" id="WP_111000005.1">
    <property type="nucleotide sequence ID" value="NZ_QKTW01000022.1"/>
</dbReference>
<keyword evidence="1" id="KW-1133">Transmembrane helix</keyword>
<organism evidence="3 4">
    <name type="scientific">Taibaiella soli</name>
    <dbReference type="NCBI Taxonomy" id="1649169"/>
    <lineage>
        <taxon>Bacteria</taxon>
        <taxon>Pseudomonadati</taxon>
        <taxon>Bacteroidota</taxon>
        <taxon>Chitinophagia</taxon>
        <taxon>Chitinophagales</taxon>
        <taxon>Chitinophagaceae</taxon>
        <taxon>Taibaiella</taxon>
    </lineage>
</organism>
<dbReference type="SUPFAM" id="SSF48317">
    <property type="entry name" value="Acid phosphatase/Vanadium-dependent haloperoxidase"/>
    <property type="match status" value="1"/>
</dbReference>
<dbReference type="InterPro" id="IPR000326">
    <property type="entry name" value="PAP2/HPO"/>
</dbReference>
<protein>
    <recommendedName>
        <fullName evidence="2">Phosphatidic acid phosphatase type 2/haloperoxidase domain-containing protein</fullName>
    </recommendedName>
</protein>
<feature type="transmembrane region" description="Helical" evidence="1">
    <location>
        <begin position="154"/>
        <end position="172"/>
    </location>
</feature>
<feature type="domain" description="Phosphatidic acid phosphatase type 2/haloperoxidase" evidence="2">
    <location>
        <begin position="60"/>
        <end position="169"/>
    </location>
</feature>
<reference evidence="3 4" key="1">
    <citation type="submission" date="2018-06" db="EMBL/GenBank/DDBJ databases">
        <title>Mucibacter soli gen. nov., sp. nov., a new member of the family Chitinophagaceae producing mucin.</title>
        <authorList>
            <person name="Kim M.-K."/>
            <person name="Park S."/>
            <person name="Kim T.-S."/>
            <person name="Joung Y."/>
            <person name="Han J.-H."/>
            <person name="Kim S.B."/>
        </authorList>
    </citation>
    <scope>NUCLEOTIDE SEQUENCE [LARGE SCALE GENOMIC DNA]</scope>
    <source>
        <strain evidence="3 4">R1-15</strain>
    </source>
</reference>
<dbReference type="AlphaFoldDB" id="A0A2W2A8M8"/>
<dbReference type="CDD" id="cd03392">
    <property type="entry name" value="PAP2_like_2"/>
    <property type="match status" value="1"/>
</dbReference>
<dbReference type="OrthoDB" id="9773582at2"/>
<proteinExistence type="predicted"/>
<dbReference type="PANTHER" id="PTHR14969">
    <property type="entry name" value="SPHINGOSINE-1-PHOSPHATE PHOSPHOHYDROLASE"/>
    <property type="match status" value="1"/>
</dbReference>
<gene>
    <name evidence="3" type="ORF">DN068_16295</name>
</gene>
<accession>A0A2W2A8M8</accession>
<evidence type="ECO:0000259" key="2">
    <source>
        <dbReference type="SMART" id="SM00014"/>
    </source>
</evidence>
<evidence type="ECO:0000256" key="1">
    <source>
        <dbReference type="SAM" id="Phobius"/>
    </source>
</evidence>
<dbReference type="Gene3D" id="1.20.144.10">
    <property type="entry name" value="Phosphatidic acid phosphatase type 2/haloperoxidase"/>
    <property type="match status" value="1"/>
</dbReference>
<evidence type="ECO:0000313" key="3">
    <source>
        <dbReference type="EMBL" id="PZF71631.1"/>
    </source>
</evidence>
<dbReference type="Proteomes" id="UP000248745">
    <property type="component" value="Unassembled WGS sequence"/>
</dbReference>